<dbReference type="Proteomes" id="UP001372338">
    <property type="component" value="Unassembled WGS sequence"/>
</dbReference>
<keyword evidence="2" id="KW-1185">Reference proteome</keyword>
<evidence type="ECO:0000313" key="1">
    <source>
        <dbReference type="EMBL" id="KAK7230844.1"/>
    </source>
</evidence>
<dbReference type="EMBL" id="JAYWIO010000169">
    <property type="protein sequence ID" value="KAK7230844.1"/>
    <property type="molecule type" value="Genomic_DNA"/>
</dbReference>
<organism evidence="1 2">
    <name type="scientific">Crotalaria pallida</name>
    <name type="common">Smooth rattlebox</name>
    <name type="synonym">Crotalaria striata</name>
    <dbReference type="NCBI Taxonomy" id="3830"/>
    <lineage>
        <taxon>Eukaryota</taxon>
        <taxon>Viridiplantae</taxon>
        <taxon>Streptophyta</taxon>
        <taxon>Embryophyta</taxon>
        <taxon>Tracheophyta</taxon>
        <taxon>Spermatophyta</taxon>
        <taxon>Magnoliopsida</taxon>
        <taxon>eudicotyledons</taxon>
        <taxon>Gunneridae</taxon>
        <taxon>Pentapetalae</taxon>
        <taxon>rosids</taxon>
        <taxon>fabids</taxon>
        <taxon>Fabales</taxon>
        <taxon>Fabaceae</taxon>
        <taxon>Papilionoideae</taxon>
        <taxon>50 kb inversion clade</taxon>
        <taxon>genistoids sensu lato</taxon>
        <taxon>core genistoids</taxon>
        <taxon>Crotalarieae</taxon>
        <taxon>Crotalaria</taxon>
    </lineage>
</organism>
<protein>
    <submittedName>
        <fullName evidence="1">Uncharacterized protein</fullName>
    </submittedName>
</protein>
<name>A0AAN9HGG5_CROPI</name>
<reference evidence="1 2" key="1">
    <citation type="submission" date="2024-01" db="EMBL/GenBank/DDBJ databases">
        <title>The genomes of 5 underutilized Papilionoideae crops provide insights into root nodulation and disease resistanc.</title>
        <authorList>
            <person name="Yuan L."/>
        </authorList>
    </citation>
    <scope>NUCLEOTIDE SEQUENCE [LARGE SCALE GENOMIC DNA]</scope>
    <source>
        <strain evidence="1">ZHUSHIDOU_FW_LH</strain>
        <tissue evidence="1">Leaf</tissue>
    </source>
</reference>
<comment type="caution">
    <text evidence="1">The sequence shown here is derived from an EMBL/GenBank/DDBJ whole genome shotgun (WGS) entry which is preliminary data.</text>
</comment>
<proteinExistence type="predicted"/>
<evidence type="ECO:0000313" key="2">
    <source>
        <dbReference type="Proteomes" id="UP001372338"/>
    </source>
</evidence>
<sequence>MNYFTTLKPHPKKGHSSLNLLFSTASSLSASTDVLVAAFSDFYDSADSNAYVMYDSVDERSDYSYSVSGTGPTNANDAPLSFDSFECGRLFRIAPASYSMMDILGVANHPEGSRRPTAEPEHAFLRRQLADASRVGPSPIVSFSELHHSNLWFSGCCSFRCRHKRCKHGYFSSFRKSVTKGEGRKARGEGRGKNATYPTGVKIRSGRQNKVLVRSFSMVISAVGSSLGITSPGIGMLAVSTGKKGVEVKKWLAFYLKAVSPVTERPTDKEDARRRACSSISE</sequence>
<dbReference type="AlphaFoldDB" id="A0AAN9HGG5"/>
<gene>
    <name evidence="1" type="ORF">RIF29_48548</name>
</gene>
<accession>A0AAN9HGG5</accession>